<feature type="transmembrane region" description="Helical" evidence="2">
    <location>
        <begin position="70"/>
        <end position="92"/>
    </location>
</feature>
<dbReference type="GeneID" id="87826362"/>
<dbReference type="Proteomes" id="UP001302602">
    <property type="component" value="Unassembled WGS sequence"/>
</dbReference>
<dbReference type="AlphaFoldDB" id="A0AAN6TRY3"/>
<keyword evidence="4" id="KW-1185">Reference proteome</keyword>
<evidence type="ECO:0000256" key="2">
    <source>
        <dbReference type="SAM" id="Phobius"/>
    </source>
</evidence>
<organism evidence="3 4">
    <name type="scientific">Parathielavia appendiculata</name>
    <dbReference type="NCBI Taxonomy" id="2587402"/>
    <lineage>
        <taxon>Eukaryota</taxon>
        <taxon>Fungi</taxon>
        <taxon>Dikarya</taxon>
        <taxon>Ascomycota</taxon>
        <taxon>Pezizomycotina</taxon>
        <taxon>Sordariomycetes</taxon>
        <taxon>Sordariomycetidae</taxon>
        <taxon>Sordariales</taxon>
        <taxon>Chaetomiaceae</taxon>
        <taxon>Parathielavia</taxon>
    </lineage>
</organism>
<gene>
    <name evidence="3" type="ORF">N657DRAFT_582174</name>
</gene>
<keyword evidence="2" id="KW-0472">Membrane</keyword>
<accession>A0AAN6TRY3</accession>
<keyword evidence="2" id="KW-1133">Transmembrane helix</keyword>
<dbReference type="Pfam" id="PF16015">
    <property type="entry name" value="Promethin"/>
    <property type="match status" value="1"/>
</dbReference>
<evidence type="ECO:0000256" key="1">
    <source>
        <dbReference type="SAM" id="MobiDB-lite"/>
    </source>
</evidence>
<protein>
    <submittedName>
        <fullName evidence="3">Uncharacterized protein</fullName>
    </submittedName>
</protein>
<comment type="caution">
    <text evidence="3">The sequence shown here is derived from an EMBL/GenBank/DDBJ whole genome shotgun (WGS) entry which is preliminary data.</text>
</comment>
<keyword evidence="2" id="KW-0812">Transmembrane</keyword>
<dbReference type="EMBL" id="MU853252">
    <property type="protein sequence ID" value="KAK4119186.1"/>
    <property type="molecule type" value="Genomic_DNA"/>
</dbReference>
<reference evidence="3" key="2">
    <citation type="submission" date="2023-05" db="EMBL/GenBank/DDBJ databases">
        <authorList>
            <consortium name="Lawrence Berkeley National Laboratory"/>
            <person name="Steindorff A."/>
            <person name="Hensen N."/>
            <person name="Bonometti L."/>
            <person name="Westerberg I."/>
            <person name="Brannstrom I.O."/>
            <person name="Guillou S."/>
            <person name="Cros-Aarteil S."/>
            <person name="Calhoun S."/>
            <person name="Haridas S."/>
            <person name="Kuo A."/>
            <person name="Mondo S."/>
            <person name="Pangilinan J."/>
            <person name="Riley R."/>
            <person name="Labutti K."/>
            <person name="Andreopoulos B."/>
            <person name="Lipzen A."/>
            <person name="Chen C."/>
            <person name="Yanf M."/>
            <person name="Daum C."/>
            <person name="Ng V."/>
            <person name="Clum A."/>
            <person name="Ohm R."/>
            <person name="Martin F."/>
            <person name="Silar P."/>
            <person name="Natvig D."/>
            <person name="Lalanne C."/>
            <person name="Gautier V."/>
            <person name="Ament-Velasquez S.L."/>
            <person name="Kruys A."/>
            <person name="Hutchinson M.I."/>
            <person name="Powell A.J."/>
            <person name="Barry K."/>
            <person name="Miller A.N."/>
            <person name="Grigoriev I.V."/>
            <person name="Debuchy R."/>
            <person name="Gladieux P."/>
            <person name="Thoren M.H."/>
            <person name="Johannesson H."/>
        </authorList>
    </citation>
    <scope>NUCLEOTIDE SEQUENCE</scope>
    <source>
        <strain evidence="3">CBS 731.68</strain>
    </source>
</reference>
<evidence type="ECO:0000313" key="3">
    <source>
        <dbReference type="EMBL" id="KAK4119186.1"/>
    </source>
</evidence>
<reference evidence="3" key="1">
    <citation type="journal article" date="2023" name="Mol. Phylogenet. Evol.">
        <title>Genome-scale phylogeny and comparative genomics of the fungal order Sordariales.</title>
        <authorList>
            <person name="Hensen N."/>
            <person name="Bonometti L."/>
            <person name="Westerberg I."/>
            <person name="Brannstrom I.O."/>
            <person name="Guillou S."/>
            <person name="Cros-Aarteil S."/>
            <person name="Calhoun S."/>
            <person name="Haridas S."/>
            <person name="Kuo A."/>
            <person name="Mondo S."/>
            <person name="Pangilinan J."/>
            <person name="Riley R."/>
            <person name="LaButti K."/>
            <person name="Andreopoulos B."/>
            <person name="Lipzen A."/>
            <person name="Chen C."/>
            <person name="Yan M."/>
            <person name="Daum C."/>
            <person name="Ng V."/>
            <person name="Clum A."/>
            <person name="Steindorff A."/>
            <person name="Ohm R.A."/>
            <person name="Martin F."/>
            <person name="Silar P."/>
            <person name="Natvig D.O."/>
            <person name="Lalanne C."/>
            <person name="Gautier V."/>
            <person name="Ament-Velasquez S.L."/>
            <person name="Kruys A."/>
            <person name="Hutchinson M.I."/>
            <person name="Powell A.J."/>
            <person name="Barry K."/>
            <person name="Miller A.N."/>
            <person name="Grigoriev I.V."/>
            <person name="Debuchy R."/>
            <person name="Gladieux P."/>
            <person name="Hiltunen Thoren M."/>
            <person name="Johannesson H."/>
        </authorList>
    </citation>
    <scope>NUCLEOTIDE SEQUENCE</scope>
    <source>
        <strain evidence="3">CBS 731.68</strain>
    </source>
</reference>
<feature type="transmembrane region" description="Helical" evidence="2">
    <location>
        <begin position="43"/>
        <end position="63"/>
    </location>
</feature>
<feature type="compositionally biased region" description="Low complexity" evidence="1">
    <location>
        <begin position="152"/>
        <end position="163"/>
    </location>
</feature>
<dbReference type="RefSeq" id="XP_062642959.1">
    <property type="nucleotide sequence ID" value="XM_062789592.1"/>
</dbReference>
<feature type="transmembrane region" description="Helical" evidence="2">
    <location>
        <begin position="98"/>
        <end position="117"/>
    </location>
</feature>
<sequence>MSLLTAATSLVNFGQRQLDRLVPPESRQKVYARVQDFAAERPLLFSFIVVQAVVSVMPVFLFLSFLCFLIFLAATAALLFSVFWTMIAIFILVPALGITTSIGLFLWSMGLAAFFTARTGFTGLRRIAAAPEPQKRGRDLDEVDGASPPVEPTDSSSSSFPLSWTNVDGQDIKQENGAENKQTVLAHPDAGSDLDALET</sequence>
<name>A0AAN6TRY3_9PEZI</name>
<feature type="region of interest" description="Disordered" evidence="1">
    <location>
        <begin position="132"/>
        <end position="199"/>
    </location>
</feature>
<proteinExistence type="predicted"/>
<evidence type="ECO:0000313" key="4">
    <source>
        <dbReference type="Proteomes" id="UP001302602"/>
    </source>
</evidence>